<feature type="transmembrane region" description="Helical" evidence="2">
    <location>
        <begin position="343"/>
        <end position="364"/>
    </location>
</feature>
<proteinExistence type="predicted"/>
<sequence length="391" mass="40531">MNAYRQVCPSCRRELELPADSVGRLAKCPACETTFRVGESSSASGQSDLGQSDSGQSDSGQSDSASSAELSPTNPFAKPVEENPMGGTSGPAQPSGQPRSAGDPSVSNPYQPATALPHPVKTVGAIEIVQRPIEDIFSPSWSIFKERWSPLILSTLIIIVAVGVLTLVPFVLLGILANGGNEVLGAAFVLIFMPIALLIGAYTTVGLARVALAVARNEPEPMSQLMPPMNLVVRLIVGGAAMIGATMLLFGVFAALAVALAAITNNEGIAFGVGILGVGVMVILSFLAQWLLWPWVFVVSDGKGTALGSINAAVQISLNNKLTSVIVVVISVVLSMVGSSLCYVGQLVTTPFTLLIFAVGYLVLTNQPVSDPAAYQPPANQPPASPSSHLA</sequence>
<name>A0A5C5Z1K5_9BACT</name>
<feature type="transmembrane region" description="Helical" evidence="2">
    <location>
        <begin position="231"/>
        <end position="263"/>
    </location>
</feature>
<evidence type="ECO:0000313" key="3">
    <source>
        <dbReference type="EMBL" id="TWT81060.1"/>
    </source>
</evidence>
<gene>
    <name evidence="3" type="ORF">CA13_25070</name>
</gene>
<feature type="region of interest" description="Disordered" evidence="1">
    <location>
        <begin position="36"/>
        <end position="116"/>
    </location>
</feature>
<keyword evidence="2" id="KW-0472">Membrane</keyword>
<dbReference type="AlphaFoldDB" id="A0A5C5Z1K5"/>
<reference evidence="3 4" key="1">
    <citation type="submission" date="2019-02" db="EMBL/GenBank/DDBJ databases">
        <title>Deep-cultivation of Planctomycetes and their phenomic and genomic characterization uncovers novel biology.</title>
        <authorList>
            <person name="Wiegand S."/>
            <person name="Jogler M."/>
            <person name="Boedeker C."/>
            <person name="Pinto D."/>
            <person name="Vollmers J."/>
            <person name="Rivas-Marin E."/>
            <person name="Kohn T."/>
            <person name="Peeters S.H."/>
            <person name="Heuer A."/>
            <person name="Rast P."/>
            <person name="Oberbeckmann S."/>
            <person name="Bunk B."/>
            <person name="Jeske O."/>
            <person name="Meyerdierks A."/>
            <person name="Storesund J.E."/>
            <person name="Kallscheuer N."/>
            <person name="Luecker S."/>
            <person name="Lage O.M."/>
            <person name="Pohl T."/>
            <person name="Merkel B.J."/>
            <person name="Hornburger P."/>
            <person name="Mueller R.-W."/>
            <person name="Bruemmer F."/>
            <person name="Labrenz M."/>
            <person name="Spormann A.M."/>
            <person name="Op Den Camp H."/>
            <person name="Overmann J."/>
            <person name="Amann R."/>
            <person name="Jetten M.S.M."/>
            <person name="Mascher T."/>
            <person name="Medema M.H."/>
            <person name="Devos D.P."/>
            <person name="Kaster A.-K."/>
            <person name="Ovreas L."/>
            <person name="Rohde M."/>
            <person name="Galperin M.Y."/>
            <person name="Jogler C."/>
        </authorList>
    </citation>
    <scope>NUCLEOTIDE SEQUENCE [LARGE SCALE GENOMIC DNA]</scope>
    <source>
        <strain evidence="3 4">CA13</strain>
    </source>
</reference>
<dbReference type="RefSeq" id="WP_146396608.1">
    <property type="nucleotide sequence ID" value="NZ_SJPJ01000001.1"/>
</dbReference>
<evidence type="ECO:0000256" key="1">
    <source>
        <dbReference type="SAM" id="MobiDB-lite"/>
    </source>
</evidence>
<feature type="transmembrane region" description="Helical" evidence="2">
    <location>
        <begin position="269"/>
        <end position="297"/>
    </location>
</feature>
<dbReference type="Proteomes" id="UP000315010">
    <property type="component" value="Unassembled WGS sequence"/>
</dbReference>
<feature type="transmembrane region" description="Helical" evidence="2">
    <location>
        <begin position="318"/>
        <end position="337"/>
    </location>
</feature>
<feature type="transmembrane region" description="Helical" evidence="2">
    <location>
        <begin position="151"/>
        <end position="177"/>
    </location>
</feature>
<keyword evidence="2" id="KW-1133">Transmembrane helix</keyword>
<comment type="caution">
    <text evidence="3">The sequence shown here is derived from an EMBL/GenBank/DDBJ whole genome shotgun (WGS) entry which is preliminary data.</text>
</comment>
<keyword evidence="4" id="KW-1185">Reference proteome</keyword>
<evidence type="ECO:0000256" key="2">
    <source>
        <dbReference type="SAM" id="Phobius"/>
    </source>
</evidence>
<protein>
    <submittedName>
        <fullName evidence="3">Uncharacterized protein</fullName>
    </submittedName>
</protein>
<feature type="compositionally biased region" description="Low complexity" evidence="1">
    <location>
        <begin position="39"/>
        <end position="71"/>
    </location>
</feature>
<keyword evidence="2" id="KW-0812">Transmembrane</keyword>
<dbReference type="OrthoDB" id="286212at2"/>
<accession>A0A5C5Z1K5</accession>
<dbReference type="EMBL" id="SJPJ01000001">
    <property type="protein sequence ID" value="TWT81060.1"/>
    <property type="molecule type" value="Genomic_DNA"/>
</dbReference>
<feature type="transmembrane region" description="Helical" evidence="2">
    <location>
        <begin position="183"/>
        <end position="210"/>
    </location>
</feature>
<dbReference type="Gene3D" id="2.20.28.160">
    <property type="match status" value="1"/>
</dbReference>
<organism evidence="3 4">
    <name type="scientific">Novipirellula herctigrandis</name>
    <dbReference type="NCBI Taxonomy" id="2527986"/>
    <lineage>
        <taxon>Bacteria</taxon>
        <taxon>Pseudomonadati</taxon>
        <taxon>Planctomycetota</taxon>
        <taxon>Planctomycetia</taxon>
        <taxon>Pirellulales</taxon>
        <taxon>Pirellulaceae</taxon>
        <taxon>Novipirellula</taxon>
    </lineage>
</organism>
<evidence type="ECO:0000313" key="4">
    <source>
        <dbReference type="Proteomes" id="UP000315010"/>
    </source>
</evidence>